<keyword evidence="4" id="KW-1133">Transmembrane helix</keyword>
<accession>A0ABR1GD13</accession>
<keyword evidence="4" id="KW-0472">Membrane</keyword>
<feature type="transmembrane region" description="Helical" evidence="4">
    <location>
        <begin position="646"/>
        <end position="664"/>
    </location>
</feature>
<dbReference type="Gene3D" id="2.130.10.30">
    <property type="entry name" value="Regulator of chromosome condensation 1/beta-lactamase-inhibitor protein II"/>
    <property type="match status" value="1"/>
</dbReference>
<feature type="region of interest" description="Disordered" evidence="3">
    <location>
        <begin position="322"/>
        <end position="342"/>
    </location>
</feature>
<evidence type="ECO:0000256" key="1">
    <source>
        <dbReference type="ARBA" id="ARBA00022737"/>
    </source>
</evidence>
<feature type="compositionally biased region" description="Basic and acidic residues" evidence="3">
    <location>
        <begin position="323"/>
        <end position="335"/>
    </location>
</feature>
<evidence type="ECO:0000256" key="4">
    <source>
        <dbReference type="SAM" id="Phobius"/>
    </source>
</evidence>
<dbReference type="InterPro" id="IPR000408">
    <property type="entry name" value="Reg_chr_condens"/>
</dbReference>
<dbReference type="Pfam" id="PF00415">
    <property type="entry name" value="RCC1"/>
    <property type="match status" value="1"/>
</dbReference>
<reference evidence="5 6" key="1">
    <citation type="submission" date="2024-03" db="EMBL/GenBank/DDBJ databases">
        <title>Aureococcus anophagefferens CCMP1851 and Kratosvirus quantuckense: Draft genome of a second virus-susceptible host strain in the model system.</title>
        <authorList>
            <person name="Chase E."/>
            <person name="Truchon A.R."/>
            <person name="Schepens W."/>
            <person name="Wilhelm S.W."/>
        </authorList>
    </citation>
    <scope>NUCLEOTIDE SEQUENCE [LARGE SCALE GENOMIC DNA]</scope>
    <source>
        <strain evidence="5 6">CCMP1851</strain>
    </source>
</reference>
<dbReference type="InterPro" id="IPR051210">
    <property type="entry name" value="Ub_ligase/GEF_domain"/>
</dbReference>
<gene>
    <name evidence="5" type="ORF">SO694_000028102</name>
</gene>
<dbReference type="PANTHER" id="PTHR22870:SF408">
    <property type="entry name" value="OS09G0560450 PROTEIN"/>
    <property type="match status" value="1"/>
</dbReference>
<evidence type="ECO:0000256" key="2">
    <source>
        <dbReference type="PROSITE-ProRule" id="PRU00235"/>
    </source>
</evidence>
<dbReference type="InterPro" id="IPR009091">
    <property type="entry name" value="RCC1/BLIP-II"/>
</dbReference>
<dbReference type="PANTHER" id="PTHR22870">
    <property type="entry name" value="REGULATOR OF CHROMOSOME CONDENSATION"/>
    <property type="match status" value="1"/>
</dbReference>
<dbReference type="EMBL" id="JBBJCI010000034">
    <property type="protein sequence ID" value="KAK7253889.1"/>
    <property type="molecule type" value="Genomic_DNA"/>
</dbReference>
<comment type="caution">
    <text evidence="5">The sequence shown here is derived from an EMBL/GenBank/DDBJ whole genome shotgun (WGS) entry which is preliminary data.</text>
</comment>
<dbReference type="Proteomes" id="UP001363151">
    <property type="component" value="Unassembled WGS sequence"/>
</dbReference>
<dbReference type="PROSITE" id="PS00626">
    <property type="entry name" value="RCC1_2"/>
    <property type="match status" value="1"/>
</dbReference>
<evidence type="ECO:0000313" key="6">
    <source>
        <dbReference type="Proteomes" id="UP001363151"/>
    </source>
</evidence>
<organism evidence="5 6">
    <name type="scientific">Aureococcus anophagefferens</name>
    <name type="common">Harmful bloom alga</name>
    <dbReference type="NCBI Taxonomy" id="44056"/>
    <lineage>
        <taxon>Eukaryota</taxon>
        <taxon>Sar</taxon>
        <taxon>Stramenopiles</taxon>
        <taxon>Ochrophyta</taxon>
        <taxon>Pelagophyceae</taxon>
        <taxon>Pelagomonadales</taxon>
        <taxon>Pelagomonadaceae</taxon>
        <taxon>Aureococcus</taxon>
    </lineage>
</organism>
<feature type="repeat" description="RCC1" evidence="2">
    <location>
        <begin position="209"/>
        <end position="267"/>
    </location>
</feature>
<dbReference type="PROSITE" id="PS50012">
    <property type="entry name" value="RCC1_3"/>
    <property type="match status" value="1"/>
</dbReference>
<keyword evidence="6" id="KW-1185">Reference proteome</keyword>
<protein>
    <submittedName>
        <fullName evidence="5">Uncharacterized protein</fullName>
    </submittedName>
</protein>
<name>A0ABR1GD13_AURAN</name>
<proteinExistence type="predicted"/>
<evidence type="ECO:0000313" key="5">
    <source>
        <dbReference type="EMBL" id="KAK7253889.1"/>
    </source>
</evidence>
<sequence length="675" mass="70374">MEALRSAMEARRRVDALLGAASGAEILEVRAVDAAKRRALAAAPSASALRACFPAGARVRVAEAVAEGEALPSVEEAQDELVRGRVALAAAAEERVDDEFEGSRTSAVGAAAGEVAAALRLADRCLGAAVAAKLAAASVRVGVFSALRLHEPDAKVLALLPSCARIAPAKPVSVLSRDLPQEQAALVDAPRWRSVACGEAHVLAVAEDGALYAWGSNAQGQLGLGPSHFFDFRDERRPTPVVPFCGGDLRVAVAACGATHSAVVDERGATWTWGGGGAFSTAAGDLLLCGDGFAFLGASATEEASAKVGSLAHAAAKAQRAARLKDTANERRTKQADAPPSPEDEAIMRTAVAAAVVDVPRRPSAVWLPGLDGSRVSRVACGGQHTVALVDGPMAAETVGRRLLRAAKSATRELNGDDRAWAGSGDDGGGSDDDDDGGARARRLHARARRRRALYAHLAVLNARSPLMAELILLEQREDGDDGDLLQLLVPDLRSPGGDERALLEDLFAADRYGLLDVRAKCEAAYATAASPATARDARGRPPVGGASLAKDVLARIGADVGAFAAASAGQEPSSPAALRAIHAALLHGRRRLLRPAAPPPPAARDPDRFVYRTHQHFLSLPHTLGLLALTVASLAAQQYYRLRDYAVVVVNGGFFVLAAILFWHSSKTAKRARN</sequence>
<evidence type="ECO:0000256" key="3">
    <source>
        <dbReference type="SAM" id="MobiDB-lite"/>
    </source>
</evidence>
<keyword evidence="4" id="KW-0812">Transmembrane</keyword>
<keyword evidence="1" id="KW-0677">Repeat</keyword>
<feature type="region of interest" description="Disordered" evidence="3">
    <location>
        <begin position="415"/>
        <end position="440"/>
    </location>
</feature>
<dbReference type="SUPFAM" id="SSF50985">
    <property type="entry name" value="RCC1/BLIP-II"/>
    <property type="match status" value="1"/>
</dbReference>